<feature type="compositionally biased region" description="Basic residues" evidence="9">
    <location>
        <begin position="51"/>
        <end position="65"/>
    </location>
</feature>
<evidence type="ECO:0000256" key="6">
    <source>
        <dbReference type="ARBA" id="ARBA00022989"/>
    </source>
</evidence>
<evidence type="ECO:0000256" key="2">
    <source>
        <dbReference type="ARBA" id="ARBA00007020"/>
    </source>
</evidence>
<dbReference type="GeneID" id="103121864"/>
<evidence type="ECO:0000256" key="10">
    <source>
        <dbReference type="SAM" id="Phobius"/>
    </source>
</evidence>
<comment type="subcellular location">
    <subcellularLocation>
        <location evidence="1">Mitochondrion inner membrane</location>
        <topology evidence="1">Multi-pass membrane protein</topology>
    </subcellularLocation>
</comment>
<dbReference type="Pfam" id="PF06979">
    <property type="entry name" value="TMEM70"/>
    <property type="match status" value="1"/>
</dbReference>
<protein>
    <recommendedName>
        <fullName evidence="3">Transmembrane protein 186</fullName>
    </recommendedName>
</protein>
<dbReference type="InterPro" id="IPR026571">
    <property type="entry name" value="Tmem186"/>
</dbReference>
<dbReference type="PANTHER" id="PTHR13603:SF1">
    <property type="entry name" value="TRANSMEMBRANE PROTEIN 186"/>
    <property type="match status" value="1"/>
</dbReference>
<dbReference type="Proteomes" id="UP001652624">
    <property type="component" value="Chromosome 15"/>
</dbReference>
<dbReference type="PANTHER" id="PTHR13603">
    <property type="entry name" value="TRANSMEMBRANE PROTEIN 186"/>
    <property type="match status" value="1"/>
</dbReference>
<dbReference type="RefSeq" id="XP_060030071.1">
    <property type="nucleotide sequence ID" value="XM_060174088.1"/>
</dbReference>
<evidence type="ECO:0000313" key="11">
    <source>
        <dbReference type="Proteomes" id="UP001652624"/>
    </source>
</evidence>
<evidence type="ECO:0000256" key="1">
    <source>
        <dbReference type="ARBA" id="ARBA00004448"/>
    </source>
</evidence>
<evidence type="ECO:0000256" key="9">
    <source>
        <dbReference type="SAM" id="MobiDB-lite"/>
    </source>
</evidence>
<evidence type="ECO:0000256" key="8">
    <source>
        <dbReference type="ARBA" id="ARBA00023136"/>
    </source>
</evidence>
<feature type="region of interest" description="Disordered" evidence="9">
    <location>
        <begin position="1"/>
        <end position="70"/>
    </location>
</feature>
<name>A0ABM3W0G8_ERIEU</name>
<keyword evidence="8 10" id="KW-0472">Membrane</keyword>
<reference evidence="12" key="1">
    <citation type="submission" date="2025-08" db="UniProtKB">
        <authorList>
            <consortium name="RefSeq"/>
        </authorList>
    </citation>
    <scope>IDENTIFICATION</scope>
</reference>
<keyword evidence="4 10" id="KW-0812">Transmembrane</keyword>
<accession>A0ABM3W0G8</accession>
<proteinExistence type="inferred from homology"/>
<evidence type="ECO:0000256" key="4">
    <source>
        <dbReference type="ARBA" id="ARBA00022692"/>
    </source>
</evidence>
<keyword evidence="7" id="KW-0496">Mitochondrion</keyword>
<evidence type="ECO:0000256" key="7">
    <source>
        <dbReference type="ARBA" id="ARBA00023128"/>
    </source>
</evidence>
<gene>
    <name evidence="12" type="primary">TMEM186</name>
</gene>
<feature type="compositionally biased region" description="Basic and acidic residues" evidence="9">
    <location>
        <begin position="16"/>
        <end position="34"/>
    </location>
</feature>
<feature type="transmembrane region" description="Helical" evidence="10">
    <location>
        <begin position="191"/>
        <end position="213"/>
    </location>
</feature>
<comment type="similarity">
    <text evidence="2">Belongs to the TMEM186 family.</text>
</comment>
<sequence>MLAASSFQDAWTWAGPRERKEPPLPQRPEIERILRAGPQVPEGNARDRNFRFRRRTRTRSRRRRPGGLVGRAGAGPELSVSCLLQAAFLLRSASRLPAPLPAVLSGCCGRGAWRRLGGRAAAAPAAPATLAPAAPAAHTSDPAAPAAPRFLPLYRLDAIRVAGCLSRLKVAQTGLTLAALPPSLYWHSQGLLPLGSLCLAGGVAAFALAMLCWTSHFSRRLVGVLYLDEAGGTLRVAHLTFWGRRQDTDWPAADVVPLSETADRPRDLFVRLRRYGGGETFYLALRHGRVLDPRRFSQVFGTPDRRG</sequence>
<dbReference type="InterPro" id="IPR045325">
    <property type="entry name" value="TMEM70/TMEM186/TMEM223"/>
</dbReference>
<keyword evidence="6 10" id="KW-1133">Transmembrane helix</keyword>
<keyword evidence="11" id="KW-1185">Reference proteome</keyword>
<evidence type="ECO:0000256" key="5">
    <source>
        <dbReference type="ARBA" id="ARBA00022792"/>
    </source>
</evidence>
<evidence type="ECO:0000313" key="12">
    <source>
        <dbReference type="RefSeq" id="XP_060030071.1"/>
    </source>
</evidence>
<organism evidence="11 12">
    <name type="scientific">Erinaceus europaeus</name>
    <name type="common">Western European hedgehog</name>
    <dbReference type="NCBI Taxonomy" id="9365"/>
    <lineage>
        <taxon>Eukaryota</taxon>
        <taxon>Metazoa</taxon>
        <taxon>Chordata</taxon>
        <taxon>Craniata</taxon>
        <taxon>Vertebrata</taxon>
        <taxon>Euteleostomi</taxon>
        <taxon>Mammalia</taxon>
        <taxon>Eutheria</taxon>
        <taxon>Laurasiatheria</taxon>
        <taxon>Eulipotyphla</taxon>
        <taxon>Erinaceidae</taxon>
        <taxon>Erinaceinae</taxon>
        <taxon>Erinaceus</taxon>
    </lineage>
</organism>
<keyword evidence="5" id="KW-0999">Mitochondrion inner membrane</keyword>
<evidence type="ECO:0000256" key="3">
    <source>
        <dbReference type="ARBA" id="ARBA00014604"/>
    </source>
</evidence>